<comment type="catalytic activity">
    <reaction evidence="5">
        <text>N-terminal L-alanyl-[ribosomal protein bS18] + acetyl-CoA = N-terminal N(alpha)-acetyl-L-alanyl-[ribosomal protein bS18] + CoA + H(+)</text>
        <dbReference type="Rhea" id="RHEA:43756"/>
        <dbReference type="Rhea" id="RHEA-COMP:10676"/>
        <dbReference type="Rhea" id="RHEA-COMP:10677"/>
        <dbReference type="ChEBI" id="CHEBI:15378"/>
        <dbReference type="ChEBI" id="CHEBI:57287"/>
        <dbReference type="ChEBI" id="CHEBI:57288"/>
        <dbReference type="ChEBI" id="CHEBI:64718"/>
        <dbReference type="ChEBI" id="CHEBI:83683"/>
        <dbReference type="EC" id="2.3.1.266"/>
    </reaction>
</comment>
<dbReference type="PROSITE" id="PS51186">
    <property type="entry name" value="GNAT"/>
    <property type="match status" value="1"/>
</dbReference>
<dbReference type="GO" id="GO:0008999">
    <property type="term" value="F:protein-N-terminal-alanine acetyltransferase activity"/>
    <property type="evidence" value="ECO:0007669"/>
    <property type="project" value="UniProtKB-EC"/>
</dbReference>
<dbReference type="Gene3D" id="3.40.630.30">
    <property type="match status" value="1"/>
</dbReference>
<keyword evidence="4 7" id="KW-0012">Acyltransferase</keyword>
<sequence length="151" mass="17334">MSSNTFTYTTMTHEDLNQVYEINKLSLKTPWSINSLEDEFSNNFSHYITCKDSTGKILGFGGIWIIHGEGQITNIAVHPNFRRNGIASRILEELKTLCQKENCNAITLEVRSSNIPAQTLYIKEGFKNEGIRKNFYSNPKEDALIMWCYDL</sequence>
<comment type="subcellular location">
    <subcellularLocation>
        <location evidence="5">Cytoplasm</location>
    </subcellularLocation>
</comment>
<dbReference type="Proteomes" id="UP001224418">
    <property type="component" value="Unassembled WGS sequence"/>
</dbReference>
<keyword evidence="2 5" id="KW-0963">Cytoplasm</keyword>
<dbReference type="InterPro" id="IPR050680">
    <property type="entry name" value="YpeA/RimI_acetyltransf"/>
</dbReference>
<evidence type="ECO:0000256" key="4">
    <source>
        <dbReference type="ARBA" id="ARBA00023315"/>
    </source>
</evidence>
<dbReference type="InterPro" id="IPR000182">
    <property type="entry name" value="GNAT_dom"/>
</dbReference>
<keyword evidence="3 7" id="KW-0808">Transferase</keyword>
<comment type="similarity">
    <text evidence="1 5">Belongs to the acetyltransferase family. RimI subfamily.</text>
</comment>
<dbReference type="InterPro" id="IPR006464">
    <property type="entry name" value="AcTrfase_RimI/Ard1"/>
</dbReference>
<dbReference type="NCBIfam" id="TIGR01575">
    <property type="entry name" value="rimI"/>
    <property type="match status" value="1"/>
</dbReference>
<evidence type="ECO:0000256" key="2">
    <source>
        <dbReference type="ARBA" id="ARBA00022490"/>
    </source>
</evidence>
<feature type="domain" description="N-acetyltransferase" evidence="6">
    <location>
        <begin position="6"/>
        <end position="151"/>
    </location>
</feature>
<evidence type="ECO:0000313" key="7">
    <source>
        <dbReference type="EMBL" id="MDQ0478421.1"/>
    </source>
</evidence>
<dbReference type="PANTHER" id="PTHR43420:SF44">
    <property type="entry name" value="ACETYLTRANSFERASE YPEA"/>
    <property type="match status" value="1"/>
</dbReference>
<gene>
    <name evidence="7" type="ORF">QOZ93_000122</name>
</gene>
<evidence type="ECO:0000256" key="1">
    <source>
        <dbReference type="ARBA" id="ARBA00005395"/>
    </source>
</evidence>
<proteinExistence type="inferred from homology"/>
<dbReference type="EC" id="2.3.1.266" evidence="5"/>
<accession>A0ABU0JQ91</accession>
<evidence type="ECO:0000313" key="8">
    <source>
        <dbReference type="Proteomes" id="UP001224418"/>
    </source>
</evidence>
<dbReference type="InterPro" id="IPR016181">
    <property type="entry name" value="Acyl_CoA_acyltransferase"/>
</dbReference>
<evidence type="ECO:0000259" key="6">
    <source>
        <dbReference type="PROSITE" id="PS51186"/>
    </source>
</evidence>
<comment type="caution">
    <text evidence="7">The sequence shown here is derived from an EMBL/GenBank/DDBJ whole genome shotgun (WGS) entry which is preliminary data.</text>
</comment>
<comment type="function">
    <text evidence="5">Acetylates the N-terminal alanine of ribosomal protein bS18.</text>
</comment>
<keyword evidence="8" id="KW-1185">Reference proteome</keyword>
<dbReference type="RefSeq" id="WP_111943876.1">
    <property type="nucleotide sequence ID" value="NZ_BAAACJ010000024.1"/>
</dbReference>
<dbReference type="EMBL" id="JAUSWN010000001">
    <property type="protein sequence ID" value="MDQ0478421.1"/>
    <property type="molecule type" value="Genomic_DNA"/>
</dbReference>
<dbReference type="Pfam" id="PF00583">
    <property type="entry name" value="Acetyltransf_1"/>
    <property type="match status" value="1"/>
</dbReference>
<dbReference type="PANTHER" id="PTHR43420">
    <property type="entry name" value="ACETYLTRANSFERASE"/>
    <property type="match status" value="1"/>
</dbReference>
<evidence type="ECO:0000256" key="5">
    <source>
        <dbReference type="RuleBase" id="RU363094"/>
    </source>
</evidence>
<organism evidence="7 8">
    <name type="scientific">Hathewaya limosa</name>
    <name type="common">Clostridium limosum</name>
    <dbReference type="NCBI Taxonomy" id="1536"/>
    <lineage>
        <taxon>Bacteria</taxon>
        <taxon>Bacillati</taxon>
        <taxon>Bacillota</taxon>
        <taxon>Clostridia</taxon>
        <taxon>Eubacteriales</taxon>
        <taxon>Clostridiaceae</taxon>
        <taxon>Hathewaya</taxon>
    </lineage>
</organism>
<dbReference type="CDD" id="cd04301">
    <property type="entry name" value="NAT_SF"/>
    <property type="match status" value="1"/>
</dbReference>
<dbReference type="SUPFAM" id="SSF55729">
    <property type="entry name" value="Acyl-CoA N-acyltransferases (Nat)"/>
    <property type="match status" value="1"/>
</dbReference>
<name>A0ABU0JQ91_HATLI</name>
<protein>
    <recommendedName>
        <fullName evidence="5">[Ribosomal protein bS18]-alanine N-acetyltransferase</fullName>
        <ecNumber evidence="5">2.3.1.266</ecNumber>
    </recommendedName>
</protein>
<evidence type="ECO:0000256" key="3">
    <source>
        <dbReference type="ARBA" id="ARBA00022679"/>
    </source>
</evidence>
<reference evidence="7 8" key="1">
    <citation type="submission" date="2023-07" db="EMBL/GenBank/DDBJ databases">
        <title>Genomic Encyclopedia of Type Strains, Phase IV (KMG-IV): sequencing the most valuable type-strain genomes for metagenomic binning, comparative biology and taxonomic classification.</title>
        <authorList>
            <person name="Goeker M."/>
        </authorList>
    </citation>
    <scope>NUCLEOTIDE SEQUENCE [LARGE SCALE GENOMIC DNA]</scope>
    <source>
        <strain evidence="7 8">DSM 1400</strain>
    </source>
</reference>